<proteinExistence type="predicted"/>
<evidence type="ECO:0000313" key="2">
    <source>
        <dbReference type="Proteomes" id="UP000248918"/>
    </source>
</evidence>
<evidence type="ECO:0000313" key="1">
    <source>
        <dbReference type="EMBL" id="RAS35859.1"/>
    </source>
</evidence>
<name>A0A329CMB3_9BURK</name>
<dbReference type="RefSeq" id="WP_146749748.1">
    <property type="nucleotide sequence ID" value="NZ_CADFFP010000005.1"/>
</dbReference>
<dbReference type="AlphaFoldDB" id="A0A329CMB3"/>
<comment type="caution">
    <text evidence="1">The sequence shown here is derived from an EMBL/GenBank/DDBJ whole genome shotgun (WGS) entry which is preliminary data.</text>
</comment>
<gene>
    <name evidence="1" type="ORF">BX591_104189</name>
</gene>
<reference evidence="1 2" key="1">
    <citation type="submission" date="2018-06" db="EMBL/GenBank/DDBJ databases">
        <title>Genomic Encyclopedia of Type Strains, Phase III (KMG-III): the genomes of soil and plant-associated and newly described type strains.</title>
        <authorList>
            <person name="Whitman W."/>
        </authorList>
    </citation>
    <scope>NUCLEOTIDE SEQUENCE [LARGE SCALE GENOMIC DNA]</scope>
    <source>
        <strain evidence="1 2">LMG 23644</strain>
    </source>
</reference>
<accession>A0A329CMB3</accession>
<sequence length="110" mass="11472">MANETTAPTMSLDVKEIVSQIDMAAGLFASAAQSFADLCAVFEAIRAAAPAGSLTARLAQLGINNCETGDSDFTEYSTDFSAYTESCSAALPNHSFRRLHSAEDSLQGGA</sequence>
<protein>
    <submittedName>
        <fullName evidence="1">Uncharacterized protein</fullName>
    </submittedName>
</protein>
<organism evidence="1 2">
    <name type="scientific">Paraburkholderia bryophila</name>
    <dbReference type="NCBI Taxonomy" id="420952"/>
    <lineage>
        <taxon>Bacteria</taxon>
        <taxon>Pseudomonadati</taxon>
        <taxon>Pseudomonadota</taxon>
        <taxon>Betaproteobacteria</taxon>
        <taxon>Burkholderiales</taxon>
        <taxon>Burkholderiaceae</taxon>
        <taxon>Paraburkholderia</taxon>
    </lineage>
</organism>
<dbReference type="EMBL" id="QLTK01000004">
    <property type="protein sequence ID" value="RAS35859.1"/>
    <property type="molecule type" value="Genomic_DNA"/>
</dbReference>
<dbReference type="OrthoDB" id="9103861at2"/>
<dbReference type="Proteomes" id="UP000248918">
    <property type="component" value="Unassembled WGS sequence"/>
</dbReference>